<dbReference type="GO" id="GO:0015171">
    <property type="term" value="F:amino acid transmembrane transporter activity"/>
    <property type="evidence" value="ECO:0007669"/>
    <property type="project" value="TreeGrafter"/>
</dbReference>
<feature type="transmembrane region" description="Helical" evidence="6">
    <location>
        <begin position="71"/>
        <end position="94"/>
    </location>
</feature>
<evidence type="ECO:0000256" key="2">
    <source>
        <dbReference type="ARBA" id="ARBA00022475"/>
    </source>
</evidence>
<feature type="transmembrane region" description="Helical" evidence="6">
    <location>
        <begin position="40"/>
        <end position="65"/>
    </location>
</feature>
<name>A0A4R6Q907_9FLAO</name>
<evidence type="ECO:0000313" key="7">
    <source>
        <dbReference type="EMBL" id="TDP58751.1"/>
    </source>
</evidence>
<gene>
    <name evidence="7" type="ORF">BC748_1985</name>
</gene>
<dbReference type="OrthoDB" id="1451945at2"/>
<evidence type="ECO:0000256" key="6">
    <source>
        <dbReference type="SAM" id="Phobius"/>
    </source>
</evidence>
<dbReference type="InterPro" id="IPR001123">
    <property type="entry name" value="LeuE-type"/>
</dbReference>
<evidence type="ECO:0000256" key="4">
    <source>
        <dbReference type="ARBA" id="ARBA00022989"/>
    </source>
</evidence>
<keyword evidence="4 6" id="KW-1133">Transmembrane helix</keyword>
<evidence type="ECO:0000256" key="3">
    <source>
        <dbReference type="ARBA" id="ARBA00022692"/>
    </source>
</evidence>
<feature type="transmembrane region" description="Helical" evidence="6">
    <location>
        <begin position="191"/>
        <end position="212"/>
    </location>
</feature>
<proteinExistence type="predicted"/>
<feature type="transmembrane region" description="Helical" evidence="6">
    <location>
        <begin position="152"/>
        <end position="171"/>
    </location>
</feature>
<comment type="caution">
    <text evidence="7">The sequence shown here is derived from an EMBL/GenBank/DDBJ whole genome shotgun (WGS) entry which is preliminary data.</text>
</comment>
<evidence type="ECO:0000256" key="5">
    <source>
        <dbReference type="ARBA" id="ARBA00023136"/>
    </source>
</evidence>
<comment type="subcellular location">
    <subcellularLocation>
        <location evidence="1">Cell membrane</location>
        <topology evidence="1">Multi-pass membrane protein</topology>
    </subcellularLocation>
</comment>
<evidence type="ECO:0000313" key="8">
    <source>
        <dbReference type="Proteomes" id="UP000295260"/>
    </source>
</evidence>
<dbReference type="Proteomes" id="UP000295260">
    <property type="component" value="Unassembled WGS sequence"/>
</dbReference>
<dbReference type="AlphaFoldDB" id="A0A4R6Q907"/>
<dbReference type="RefSeq" id="WP_133533246.1">
    <property type="nucleotide sequence ID" value="NZ_SNXR01000014.1"/>
</dbReference>
<feature type="transmembrane region" description="Helical" evidence="6">
    <location>
        <begin position="6"/>
        <end position="28"/>
    </location>
</feature>
<organism evidence="7 8">
    <name type="scientific">Flavobacterium dankookense</name>
    <dbReference type="NCBI Taxonomy" id="706186"/>
    <lineage>
        <taxon>Bacteria</taxon>
        <taxon>Pseudomonadati</taxon>
        <taxon>Bacteroidota</taxon>
        <taxon>Flavobacteriia</taxon>
        <taxon>Flavobacteriales</taxon>
        <taxon>Flavobacteriaceae</taxon>
        <taxon>Flavobacterium</taxon>
    </lineage>
</organism>
<keyword evidence="5 6" id="KW-0472">Membrane</keyword>
<dbReference type="EMBL" id="SNXR01000014">
    <property type="protein sequence ID" value="TDP58751.1"/>
    <property type="molecule type" value="Genomic_DNA"/>
</dbReference>
<dbReference type="Pfam" id="PF01810">
    <property type="entry name" value="LysE"/>
    <property type="match status" value="1"/>
</dbReference>
<feature type="transmembrane region" description="Helical" evidence="6">
    <location>
        <begin position="115"/>
        <end position="140"/>
    </location>
</feature>
<keyword evidence="3 6" id="KW-0812">Transmembrane</keyword>
<protein>
    <submittedName>
        <fullName evidence="7">Threonine/homoserine/homoserine lactone efflux protein</fullName>
    </submittedName>
</protein>
<keyword evidence="8" id="KW-1185">Reference proteome</keyword>
<reference evidence="7 8" key="1">
    <citation type="submission" date="2019-03" db="EMBL/GenBank/DDBJ databases">
        <title>Genomic Encyclopedia of Archaeal and Bacterial Type Strains, Phase II (KMG-II): from individual species to whole genera.</title>
        <authorList>
            <person name="Goeker M."/>
        </authorList>
    </citation>
    <scope>NUCLEOTIDE SEQUENCE [LARGE SCALE GENOMIC DNA]</scope>
    <source>
        <strain evidence="7 8">DSM 25687</strain>
    </source>
</reference>
<dbReference type="GO" id="GO:0005886">
    <property type="term" value="C:plasma membrane"/>
    <property type="evidence" value="ECO:0007669"/>
    <property type="project" value="UniProtKB-SubCell"/>
</dbReference>
<keyword evidence="2" id="KW-1003">Cell membrane</keyword>
<sequence length="213" mass="24205">MSVILPFLSGFVAAIIGIFPPGLINMTAAKVSVTDGRRRALVFVLGALLVILIQTYISVIFAQYINKNEDVVVLLREIGLAIFTIISIYFLFFAKKTKPQLDKKNIQLKSKRSRFFMGMLISAINFFPIPYYVLVTITLASYQLFVFQSMSIYSFVFGVVIGSFSCFYCYVVFFEKLKAKTDYFVRNMNTIIGIITGLVAILTLINILNYYYQ</sequence>
<dbReference type="PANTHER" id="PTHR30086">
    <property type="entry name" value="ARGININE EXPORTER PROTEIN ARGO"/>
    <property type="match status" value="1"/>
</dbReference>
<accession>A0A4R6Q907</accession>
<evidence type="ECO:0000256" key="1">
    <source>
        <dbReference type="ARBA" id="ARBA00004651"/>
    </source>
</evidence>
<dbReference type="PANTHER" id="PTHR30086:SF20">
    <property type="entry name" value="ARGININE EXPORTER PROTEIN ARGO-RELATED"/>
    <property type="match status" value="1"/>
</dbReference>